<name>A0AAV7TSU4_PLEWA</name>
<dbReference type="EMBL" id="JANPWB010000006">
    <property type="protein sequence ID" value="KAJ1179697.1"/>
    <property type="molecule type" value="Genomic_DNA"/>
</dbReference>
<evidence type="ECO:0000313" key="2">
    <source>
        <dbReference type="Proteomes" id="UP001066276"/>
    </source>
</evidence>
<gene>
    <name evidence="1" type="ORF">NDU88_004931</name>
</gene>
<accession>A0AAV7TSU4</accession>
<proteinExistence type="predicted"/>
<protein>
    <submittedName>
        <fullName evidence="1">Uncharacterized protein</fullName>
    </submittedName>
</protein>
<sequence>MQDGWDLASPFLASEGHEWRQEGPQPRLEVVAGALDSQAAGDRLGRTSRGRLLEARRVSREVEGLEASEVAVGGRHPHLPDMGGMVRLRVSGGWSVGQDT</sequence>
<reference evidence="1" key="1">
    <citation type="journal article" date="2022" name="bioRxiv">
        <title>Sequencing and chromosome-scale assembly of the giantPleurodeles waltlgenome.</title>
        <authorList>
            <person name="Brown T."/>
            <person name="Elewa A."/>
            <person name="Iarovenko S."/>
            <person name="Subramanian E."/>
            <person name="Araus A.J."/>
            <person name="Petzold A."/>
            <person name="Susuki M."/>
            <person name="Suzuki K.-i.T."/>
            <person name="Hayashi T."/>
            <person name="Toyoda A."/>
            <person name="Oliveira C."/>
            <person name="Osipova E."/>
            <person name="Leigh N.D."/>
            <person name="Simon A."/>
            <person name="Yun M.H."/>
        </authorList>
    </citation>
    <scope>NUCLEOTIDE SEQUENCE</scope>
    <source>
        <strain evidence="1">20211129_DDA</strain>
        <tissue evidence="1">Liver</tissue>
    </source>
</reference>
<dbReference type="Proteomes" id="UP001066276">
    <property type="component" value="Chromosome 3_2"/>
</dbReference>
<organism evidence="1 2">
    <name type="scientific">Pleurodeles waltl</name>
    <name type="common">Iberian ribbed newt</name>
    <dbReference type="NCBI Taxonomy" id="8319"/>
    <lineage>
        <taxon>Eukaryota</taxon>
        <taxon>Metazoa</taxon>
        <taxon>Chordata</taxon>
        <taxon>Craniata</taxon>
        <taxon>Vertebrata</taxon>
        <taxon>Euteleostomi</taxon>
        <taxon>Amphibia</taxon>
        <taxon>Batrachia</taxon>
        <taxon>Caudata</taxon>
        <taxon>Salamandroidea</taxon>
        <taxon>Salamandridae</taxon>
        <taxon>Pleurodelinae</taxon>
        <taxon>Pleurodeles</taxon>
    </lineage>
</organism>
<evidence type="ECO:0000313" key="1">
    <source>
        <dbReference type="EMBL" id="KAJ1179697.1"/>
    </source>
</evidence>
<comment type="caution">
    <text evidence="1">The sequence shown here is derived from an EMBL/GenBank/DDBJ whole genome shotgun (WGS) entry which is preliminary data.</text>
</comment>
<dbReference type="AlphaFoldDB" id="A0AAV7TSU4"/>
<keyword evidence="2" id="KW-1185">Reference proteome</keyword>